<accession>A0A318MJ84</accession>
<dbReference type="GO" id="GO:0004674">
    <property type="term" value="F:protein serine/threonine kinase activity"/>
    <property type="evidence" value="ECO:0007669"/>
    <property type="project" value="UniProtKB-KW"/>
</dbReference>
<name>A0A318MJ84_9BIFI</name>
<protein>
    <submittedName>
        <fullName evidence="4">Serine/threonine protein kinase</fullName>
    </submittedName>
</protein>
<feature type="region of interest" description="Disordered" evidence="1">
    <location>
        <begin position="543"/>
        <end position="580"/>
    </location>
</feature>
<evidence type="ECO:0000256" key="2">
    <source>
        <dbReference type="SAM" id="Phobius"/>
    </source>
</evidence>
<reference evidence="4 5" key="1">
    <citation type="submission" date="2018-05" db="EMBL/GenBank/DDBJ databases">
        <title>Reference genomes for bee gut microbiota database.</title>
        <authorList>
            <person name="Ellegaard K.M."/>
        </authorList>
    </citation>
    <scope>NUCLEOTIDE SEQUENCE [LARGE SCALE GENOMIC DNA]</scope>
    <source>
        <strain evidence="4 5">ESL0199</strain>
    </source>
</reference>
<evidence type="ECO:0000313" key="5">
    <source>
        <dbReference type="Proteomes" id="UP000248128"/>
    </source>
</evidence>
<feature type="compositionally biased region" description="Basic and acidic residues" evidence="1">
    <location>
        <begin position="40"/>
        <end position="51"/>
    </location>
</feature>
<keyword evidence="2" id="KW-0472">Membrane</keyword>
<sequence length="760" mass="81005">MKYCTQCGAVNEDDDQFCSQCGQPLDAVIKTDNQSPNPIKDAEQNDRRQPSQDESDQSASVTGASDTAETSAVNTESRDSNHVTDAIDVDKTSAKTGNTEAAPLSVLPGQGPTSSSAPASVVASRKRLYILIAAFVALVLVITCGFVAYRQLSPKAMPHVQAKTAAEAVEQLKKAGIPAKTQLQFSPKRKGSFIRLSGADKSGHLPKNAHVTVTESAGPGVPKGTIGQSKAKAVQTLKAMEVPLTVADVVSSKTGVGQVAASSPSDGQPVLDTKDGIHVGIATDKAGIPIEVAGMDKDQAQSQLEAKGYSITMQPRFSSRKNLGKIVGANPSIGQPANTKTATLYYGVDASKKLDVLASKDDSFPQSVYILNKEANLAGQYCTEDGDCLNLDTISKDEAGSQLGASSQYLKVRGETTPGGDPRDYLSLCTFSQDLSGCIPSNTGLDEGAGYMKNHLISGPSGAFELYAGIGLPNCGTVPVDAAFCDNGTPKFVPLGEDPGFQNSGLKWKAKDFFVYMPVGAKLGQLESDEYFAGRPDFKPDADRPYLIKRNNSKYPDRSADDNRNKNPYAPTQYGKAEPFQEAPNKKNVYYLVENPIDWKTIGGNTVTQSEKSNSDNKVSQDFHALAGKWLWAESGDGSLISRMTIQSDGSFTGTTFERTDRPKFMDGNTDNYSGHFSKITNNSDGTKTLTLDPKSIKGVSDSLREWSGLTKTTYTFVPAGQAIPNMDEKMQAAVANCCGAQPLDDAITAEGIIFVKDNN</sequence>
<evidence type="ECO:0000256" key="1">
    <source>
        <dbReference type="SAM" id="MobiDB-lite"/>
    </source>
</evidence>
<dbReference type="AlphaFoldDB" id="A0A318MJ84"/>
<organism evidence="4 5">
    <name type="scientific">Bifidobacterium asteroides</name>
    <dbReference type="NCBI Taxonomy" id="1684"/>
    <lineage>
        <taxon>Bacteria</taxon>
        <taxon>Bacillati</taxon>
        <taxon>Actinomycetota</taxon>
        <taxon>Actinomycetes</taxon>
        <taxon>Bifidobacteriales</taxon>
        <taxon>Bifidobacteriaceae</taxon>
        <taxon>Bifidobacterium</taxon>
    </lineage>
</organism>
<evidence type="ECO:0000313" key="4">
    <source>
        <dbReference type="EMBL" id="PXY86690.1"/>
    </source>
</evidence>
<feature type="compositionally biased region" description="Basic and acidic residues" evidence="1">
    <location>
        <begin position="555"/>
        <end position="565"/>
    </location>
</feature>
<dbReference type="OrthoDB" id="3240505at2"/>
<dbReference type="Pfam" id="PF13240">
    <property type="entry name" value="Zn_Ribbon_1"/>
    <property type="match status" value="1"/>
</dbReference>
<keyword evidence="2" id="KW-0812">Transmembrane</keyword>
<feature type="transmembrane region" description="Helical" evidence="2">
    <location>
        <begin position="128"/>
        <end position="149"/>
    </location>
</feature>
<feature type="region of interest" description="Disordered" evidence="1">
    <location>
        <begin position="28"/>
        <end position="118"/>
    </location>
</feature>
<dbReference type="Proteomes" id="UP000248128">
    <property type="component" value="Unassembled WGS sequence"/>
</dbReference>
<dbReference type="RefSeq" id="WP_110413512.1">
    <property type="nucleotide sequence ID" value="NZ_QGLK01000005.1"/>
</dbReference>
<keyword evidence="2" id="KW-1133">Transmembrane helix</keyword>
<evidence type="ECO:0000259" key="3">
    <source>
        <dbReference type="Pfam" id="PF13240"/>
    </source>
</evidence>
<keyword evidence="4" id="KW-0418">Kinase</keyword>
<dbReference type="EMBL" id="QGLK01000005">
    <property type="protein sequence ID" value="PXY86690.1"/>
    <property type="molecule type" value="Genomic_DNA"/>
</dbReference>
<keyword evidence="4" id="KW-0808">Transferase</keyword>
<feature type="domain" description="Zinc-ribbon" evidence="3">
    <location>
        <begin position="3"/>
        <end position="25"/>
    </location>
</feature>
<gene>
    <name evidence="4" type="ORF">DKK74_07715</name>
</gene>
<proteinExistence type="predicted"/>
<comment type="caution">
    <text evidence="4">The sequence shown here is derived from an EMBL/GenBank/DDBJ whole genome shotgun (WGS) entry which is preliminary data.</text>
</comment>
<keyword evidence="4" id="KW-0723">Serine/threonine-protein kinase</keyword>
<dbReference type="InterPro" id="IPR026870">
    <property type="entry name" value="Zinc_ribbon_dom"/>
</dbReference>
<feature type="compositionally biased region" description="Polar residues" evidence="1">
    <location>
        <begin position="57"/>
        <end position="75"/>
    </location>
</feature>